<keyword evidence="8" id="KW-1185">Reference proteome</keyword>
<feature type="domain" description="HTH gntR-type" evidence="6">
    <location>
        <begin position="96"/>
        <end position="164"/>
    </location>
</feature>
<keyword evidence="2" id="KW-0663">Pyridoxal phosphate</keyword>
<comment type="caution">
    <text evidence="7">The sequence shown here is derived from an EMBL/GenBank/DDBJ whole genome shotgun (WGS) entry which is preliminary data.</text>
</comment>
<dbReference type="AlphaFoldDB" id="A0A437M233"/>
<dbReference type="GO" id="GO:0030170">
    <property type="term" value="F:pyridoxal phosphate binding"/>
    <property type="evidence" value="ECO:0007669"/>
    <property type="project" value="InterPro"/>
</dbReference>
<keyword evidence="3" id="KW-0805">Transcription regulation</keyword>
<dbReference type="GO" id="GO:0003677">
    <property type="term" value="F:DNA binding"/>
    <property type="evidence" value="ECO:0007669"/>
    <property type="project" value="UniProtKB-KW"/>
</dbReference>
<dbReference type="Gene3D" id="3.90.1150.10">
    <property type="entry name" value="Aspartate Aminotransferase, domain 1"/>
    <property type="match status" value="1"/>
</dbReference>
<dbReference type="InterPro" id="IPR000524">
    <property type="entry name" value="Tscrpt_reg_HTH_GntR"/>
</dbReference>
<dbReference type="InterPro" id="IPR036388">
    <property type="entry name" value="WH-like_DNA-bd_sf"/>
</dbReference>
<name>A0A437M233_9PROT</name>
<gene>
    <name evidence="7" type="ORF">EOD42_20780</name>
</gene>
<organism evidence="7 8">
    <name type="scientific">Rhodovarius crocodyli</name>
    <dbReference type="NCBI Taxonomy" id="1979269"/>
    <lineage>
        <taxon>Bacteria</taxon>
        <taxon>Pseudomonadati</taxon>
        <taxon>Pseudomonadota</taxon>
        <taxon>Alphaproteobacteria</taxon>
        <taxon>Acetobacterales</taxon>
        <taxon>Roseomonadaceae</taxon>
        <taxon>Rhodovarius</taxon>
    </lineage>
</organism>
<keyword evidence="5" id="KW-0804">Transcription</keyword>
<dbReference type="SUPFAM" id="SSF53383">
    <property type="entry name" value="PLP-dependent transferases"/>
    <property type="match status" value="1"/>
</dbReference>
<evidence type="ECO:0000313" key="7">
    <source>
        <dbReference type="EMBL" id="RVT91757.1"/>
    </source>
</evidence>
<dbReference type="SMART" id="SM00345">
    <property type="entry name" value="HTH_GNTR"/>
    <property type="match status" value="1"/>
</dbReference>
<evidence type="ECO:0000256" key="5">
    <source>
        <dbReference type="ARBA" id="ARBA00023163"/>
    </source>
</evidence>
<evidence type="ECO:0000256" key="1">
    <source>
        <dbReference type="ARBA" id="ARBA00005384"/>
    </source>
</evidence>
<protein>
    <submittedName>
        <fullName evidence="7">PLP-dependent aminotransferase family protein</fullName>
    </submittedName>
</protein>
<dbReference type="Pfam" id="PF00155">
    <property type="entry name" value="Aminotran_1_2"/>
    <property type="match status" value="1"/>
</dbReference>
<dbReference type="CDD" id="cd00609">
    <property type="entry name" value="AAT_like"/>
    <property type="match status" value="1"/>
</dbReference>
<comment type="similarity">
    <text evidence="1">In the C-terminal section; belongs to the class-I pyridoxal-phosphate-dependent aminotransferase family.</text>
</comment>
<evidence type="ECO:0000313" key="8">
    <source>
        <dbReference type="Proteomes" id="UP000282957"/>
    </source>
</evidence>
<dbReference type="OrthoDB" id="9804020at2"/>
<dbReference type="CDD" id="cd07377">
    <property type="entry name" value="WHTH_GntR"/>
    <property type="match status" value="1"/>
</dbReference>
<dbReference type="Gene3D" id="3.40.640.10">
    <property type="entry name" value="Type I PLP-dependent aspartate aminotransferase-like (Major domain)"/>
    <property type="match status" value="1"/>
</dbReference>
<dbReference type="InterPro" id="IPR015422">
    <property type="entry name" value="PyrdxlP-dep_Trfase_small"/>
</dbReference>
<dbReference type="Proteomes" id="UP000282957">
    <property type="component" value="Unassembled WGS sequence"/>
</dbReference>
<dbReference type="InterPro" id="IPR036390">
    <property type="entry name" value="WH_DNA-bd_sf"/>
</dbReference>
<dbReference type="EMBL" id="SACL01000009">
    <property type="protein sequence ID" value="RVT91757.1"/>
    <property type="molecule type" value="Genomic_DNA"/>
</dbReference>
<keyword evidence="4" id="KW-0238">DNA-binding</keyword>
<dbReference type="PROSITE" id="PS50949">
    <property type="entry name" value="HTH_GNTR"/>
    <property type="match status" value="1"/>
</dbReference>
<dbReference type="InterPro" id="IPR004839">
    <property type="entry name" value="Aminotransferase_I/II_large"/>
</dbReference>
<evidence type="ECO:0000256" key="2">
    <source>
        <dbReference type="ARBA" id="ARBA00022898"/>
    </source>
</evidence>
<proteinExistence type="inferred from homology"/>
<dbReference type="PANTHER" id="PTHR46577:SF1">
    <property type="entry name" value="HTH-TYPE TRANSCRIPTIONAL REGULATORY PROTEIN GABR"/>
    <property type="match status" value="1"/>
</dbReference>
<keyword evidence="7" id="KW-0808">Transferase</keyword>
<evidence type="ECO:0000256" key="4">
    <source>
        <dbReference type="ARBA" id="ARBA00023125"/>
    </source>
</evidence>
<sequence>MPPIGDLGWIVVAVGLRHGDFPSAGSYSRRGRRVAATGNAARRAAIAAWPHRHWTRRGQGDEIRPGDAGRFTRSCRQSRCRMAFPSWLSALPAMSGPRYLAITECLAAAVQAGELRPGDRLPPHRDLAGTLSLNVSTVTRAYHEMQKRGLVQGETGRGTFIAPPHGHDGPFTLSHGTPAGNFVDLSHNFPPTAPVHGLPAISAAMEFSERELAGLLSGQADVGQAWHRDAGAQWLRGFGIEATPEDVILTGGGQHGLMLAIAAQTRPGEPVLTEELGYYGLKSTAAMLGRPLVPVRMDAEGLMPDYLELACRRSGARTLVCTPTLHNPTTATMSLVRRQEVLEVCQRLGVTIIEDDVYGFLIEPSLPSFAALAPGRTIHVTSISKIVGPGWRLGYLKAPRPMQEALGIALRATTLMASSLAGEGISRLIASGALSGISARVRQEIAWRQRVAAGIFNGLRVRQHPAAFHLWMRLPVGWTAEEFTRRAAQRGVGVAPSPLFEMGRAAEDQAVRICVNAAPSVERLSEALGILRDLARLPRLA</sequence>
<dbReference type="Gene3D" id="1.10.10.10">
    <property type="entry name" value="Winged helix-like DNA-binding domain superfamily/Winged helix DNA-binding domain"/>
    <property type="match status" value="1"/>
</dbReference>
<evidence type="ECO:0000259" key="6">
    <source>
        <dbReference type="PROSITE" id="PS50949"/>
    </source>
</evidence>
<accession>A0A437M233</accession>
<dbReference type="Pfam" id="PF00392">
    <property type="entry name" value="GntR"/>
    <property type="match status" value="1"/>
</dbReference>
<dbReference type="InterPro" id="IPR015424">
    <property type="entry name" value="PyrdxlP-dep_Trfase"/>
</dbReference>
<dbReference type="PANTHER" id="PTHR46577">
    <property type="entry name" value="HTH-TYPE TRANSCRIPTIONAL REGULATORY PROTEIN GABR"/>
    <property type="match status" value="1"/>
</dbReference>
<dbReference type="InterPro" id="IPR015421">
    <property type="entry name" value="PyrdxlP-dep_Trfase_major"/>
</dbReference>
<reference evidence="7 8" key="1">
    <citation type="submission" date="2019-01" db="EMBL/GenBank/DDBJ databases">
        <authorList>
            <person name="Chen W.-M."/>
        </authorList>
    </citation>
    <scope>NUCLEOTIDE SEQUENCE [LARGE SCALE GENOMIC DNA]</scope>
    <source>
        <strain evidence="7 8">CCP-6</strain>
    </source>
</reference>
<evidence type="ECO:0000256" key="3">
    <source>
        <dbReference type="ARBA" id="ARBA00023015"/>
    </source>
</evidence>
<keyword evidence="7" id="KW-0032">Aminotransferase</keyword>
<dbReference type="InterPro" id="IPR051446">
    <property type="entry name" value="HTH_trans_reg/aminotransferase"/>
</dbReference>
<dbReference type="GO" id="GO:0008483">
    <property type="term" value="F:transaminase activity"/>
    <property type="evidence" value="ECO:0007669"/>
    <property type="project" value="UniProtKB-KW"/>
</dbReference>
<dbReference type="GO" id="GO:0003700">
    <property type="term" value="F:DNA-binding transcription factor activity"/>
    <property type="evidence" value="ECO:0007669"/>
    <property type="project" value="InterPro"/>
</dbReference>
<dbReference type="SUPFAM" id="SSF46785">
    <property type="entry name" value="Winged helix' DNA-binding domain"/>
    <property type="match status" value="1"/>
</dbReference>